<evidence type="ECO:0000313" key="1">
    <source>
        <dbReference type="EMBL" id="VYT09885.1"/>
    </source>
</evidence>
<dbReference type="AlphaFoldDB" id="A0A6N2TW05"/>
<reference evidence="1" key="1">
    <citation type="submission" date="2019-11" db="EMBL/GenBank/DDBJ databases">
        <authorList>
            <person name="Feng L."/>
        </authorList>
    </citation>
    <scope>NUCLEOTIDE SEQUENCE</scope>
    <source>
        <strain evidence="1">AundefinedLFYP135</strain>
    </source>
</reference>
<accession>A0A6N2TW05</accession>
<name>A0A6N2TW05_9FIRM</name>
<proteinExistence type="predicted"/>
<dbReference type="PROSITE" id="PS51257">
    <property type="entry name" value="PROKAR_LIPOPROTEIN"/>
    <property type="match status" value="1"/>
</dbReference>
<dbReference type="EMBL" id="CACRSL010000003">
    <property type="protein sequence ID" value="VYT09885.1"/>
    <property type="molecule type" value="Genomic_DNA"/>
</dbReference>
<protein>
    <submittedName>
        <fullName evidence="1">Uncharacterized protein</fullName>
    </submittedName>
</protein>
<gene>
    <name evidence="1" type="ORF">AULFYP135_01634</name>
</gene>
<sequence length="60" mass="6039">MNKPVSATIAGIAACAAVGTAAYMATAKSSKAQRRALKKNAGKALRTVGNVIDNMSSMIG</sequence>
<organism evidence="1">
    <name type="scientific">uncultured Anaerotruncus sp</name>
    <dbReference type="NCBI Taxonomy" id="905011"/>
    <lineage>
        <taxon>Bacteria</taxon>
        <taxon>Bacillati</taxon>
        <taxon>Bacillota</taxon>
        <taxon>Clostridia</taxon>
        <taxon>Eubacteriales</taxon>
        <taxon>Oscillospiraceae</taxon>
        <taxon>Anaerotruncus</taxon>
        <taxon>environmental samples</taxon>
    </lineage>
</organism>